<gene>
    <name evidence="1" type="ORF">H1R20_g12180</name>
</gene>
<evidence type="ECO:0000313" key="2">
    <source>
        <dbReference type="Proteomes" id="UP001140091"/>
    </source>
</evidence>
<dbReference type="OrthoDB" id="3197409at2759"/>
<reference evidence="1" key="1">
    <citation type="submission" date="2022-06" db="EMBL/GenBank/DDBJ databases">
        <title>Genome Sequence of Candolleomyces eurysporus.</title>
        <authorList>
            <person name="Buettner E."/>
        </authorList>
    </citation>
    <scope>NUCLEOTIDE SEQUENCE</scope>
    <source>
        <strain evidence="1">VTCC 930004</strain>
    </source>
</reference>
<comment type="caution">
    <text evidence="1">The sequence shown here is derived from an EMBL/GenBank/DDBJ whole genome shotgun (WGS) entry which is preliminary data.</text>
</comment>
<sequence length="165" mass="18709">MRFQWFIPILASFVAFASYFDFRVLPVFLTCWNLALLNECVMDPTISSSAGGAVSGWLQGQFNKLYDTSTEEGSNLESRFSEVFSSGAKIVKNHETMSLESFKEQLQQSQFAVQGVEIEWRNVSKEKREGDTTTVKGSFVVKRYLKFRIRVGSAERVQSNSFSAK</sequence>
<evidence type="ECO:0000313" key="1">
    <source>
        <dbReference type="EMBL" id="KAJ2924929.1"/>
    </source>
</evidence>
<dbReference type="AlphaFoldDB" id="A0A9W8J245"/>
<dbReference type="Proteomes" id="UP001140091">
    <property type="component" value="Unassembled WGS sequence"/>
</dbReference>
<organism evidence="1 2">
    <name type="scientific">Candolleomyces eurysporus</name>
    <dbReference type="NCBI Taxonomy" id="2828524"/>
    <lineage>
        <taxon>Eukaryota</taxon>
        <taxon>Fungi</taxon>
        <taxon>Dikarya</taxon>
        <taxon>Basidiomycota</taxon>
        <taxon>Agaricomycotina</taxon>
        <taxon>Agaricomycetes</taxon>
        <taxon>Agaricomycetidae</taxon>
        <taxon>Agaricales</taxon>
        <taxon>Agaricineae</taxon>
        <taxon>Psathyrellaceae</taxon>
        <taxon>Candolleomyces</taxon>
    </lineage>
</organism>
<protein>
    <submittedName>
        <fullName evidence="1">Uncharacterized protein</fullName>
    </submittedName>
</protein>
<proteinExistence type="predicted"/>
<accession>A0A9W8J245</accession>
<name>A0A9W8J245_9AGAR</name>
<keyword evidence="2" id="KW-1185">Reference proteome</keyword>
<dbReference type="EMBL" id="JANBPK010001200">
    <property type="protein sequence ID" value="KAJ2924929.1"/>
    <property type="molecule type" value="Genomic_DNA"/>
</dbReference>
<feature type="non-terminal residue" evidence="1">
    <location>
        <position position="165"/>
    </location>
</feature>